<accession>A0AAE0EVN3</accession>
<gene>
    <name evidence="1" type="ORF">CYMTET_49586</name>
</gene>
<keyword evidence="2" id="KW-1185">Reference proteome</keyword>
<dbReference type="AlphaFoldDB" id="A0AAE0EVN3"/>
<name>A0AAE0EVN3_9CHLO</name>
<comment type="caution">
    <text evidence="1">The sequence shown here is derived from an EMBL/GenBank/DDBJ whole genome shotgun (WGS) entry which is preliminary data.</text>
</comment>
<evidence type="ECO:0000313" key="1">
    <source>
        <dbReference type="EMBL" id="KAK3240580.1"/>
    </source>
</evidence>
<dbReference type="Proteomes" id="UP001190700">
    <property type="component" value="Unassembled WGS sequence"/>
</dbReference>
<organism evidence="1 2">
    <name type="scientific">Cymbomonas tetramitiformis</name>
    <dbReference type="NCBI Taxonomy" id="36881"/>
    <lineage>
        <taxon>Eukaryota</taxon>
        <taxon>Viridiplantae</taxon>
        <taxon>Chlorophyta</taxon>
        <taxon>Pyramimonadophyceae</taxon>
        <taxon>Pyramimonadales</taxon>
        <taxon>Pyramimonadaceae</taxon>
        <taxon>Cymbomonas</taxon>
    </lineage>
</organism>
<sequence length="95" mass="10444">MVSKGVNIQALEPAFLYPGVKSVEFEAQLTELKAQQQRTFELADQIVRGDAMDDPGLVVGVDLRNMKDRHGRGLLQAAISTRAGGYAWLELMGVR</sequence>
<evidence type="ECO:0000313" key="2">
    <source>
        <dbReference type="Proteomes" id="UP001190700"/>
    </source>
</evidence>
<reference evidence="1 2" key="1">
    <citation type="journal article" date="2015" name="Genome Biol. Evol.">
        <title>Comparative Genomics of a Bacterivorous Green Alga Reveals Evolutionary Causalities and Consequences of Phago-Mixotrophic Mode of Nutrition.</title>
        <authorList>
            <person name="Burns J.A."/>
            <person name="Paasch A."/>
            <person name="Narechania A."/>
            <person name="Kim E."/>
        </authorList>
    </citation>
    <scope>NUCLEOTIDE SEQUENCE [LARGE SCALE GENOMIC DNA]</scope>
    <source>
        <strain evidence="1 2">PLY_AMNH</strain>
    </source>
</reference>
<proteinExistence type="predicted"/>
<protein>
    <submittedName>
        <fullName evidence="1">Uncharacterized protein</fullName>
    </submittedName>
</protein>
<dbReference type="EMBL" id="LGRX02033600">
    <property type="protein sequence ID" value="KAK3240580.1"/>
    <property type="molecule type" value="Genomic_DNA"/>
</dbReference>